<dbReference type="PROSITE" id="PS51257">
    <property type="entry name" value="PROKAR_LIPOPROTEIN"/>
    <property type="match status" value="1"/>
</dbReference>
<evidence type="ECO:0000313" key="7">
    <source>
        <dbReference type="EMBL" id="SFF70310.1"/>
    </source>
</evidence>
<name>A0A1I2KVM8_9FLAO</name>
<dbReference type="Proteomes" id="UP000199116">
    <property type="component" value="Unassembled WGS sequence"/>
</dbReference>
<dbReference type="SMART" id="SM00633">
    <property type="entry name" value="Glyco_10"/>
    <property type="match status" value="1"/>
</dbReference>
<dbReference type="InterPro" id="IPR001000">
    <property type="entry name" value="GH10_dom"/>
</dbReference>
<keyword evidence="3 5" id="KW-0326">Glycosidase</keyword>
<keyword evidence="2 5" id="KW-0119">Carbohydrate metabolism</keyword>
<evidence type="ECO:0000313" key="8">
    <source>
        <dbReference type="Proteomes" id="UP000199116"/>
    </source>
</evidence>
<dbReference type="RefSeq" id="WP_093303444.1">
    <property type="nucleotide sequence ID" value="NZ_FOOH01000005.1"/>
</dbReference>
<evidence type="ECO:0000256" key="5">
    <source>
        <dbReference type="RuleBase" id="RU361174"/>
    </source>
</evidence>
<sequence>MYKRKNLSIFILLLSVFFTFYSCNSNKKSVDNSEVSKVSLKNAFANNFHIGTTLNAWQIMGRQPEELKVATENFNSIVAENIMKSARIQPKEGEFNFELADEFVKIGEENNMHIHGHTLIWHSQAPDWFFVDKDGNTVSKEVLTQRMKDHIHTVVGRYKGRIHSWDVVNEAIEDDGNYRNSKFYQILGEDFIKLAFEFAHEADPEAHLYYNDYSMAVPGKRAGVVRMVEKLQKEGITVHGIGMQGHIGLNHPDIREFEESLEAYGSLGKVMITELDLSVLPSPWGDAGAEISDNYEYEDKMNPFPKGLPVDVEQQFTKRYVEFFALFLKHQDKIERVALWGVNDGNSWKNNWPVRGRTDYPLLFDRENNPKPVVKELIELAAAK</sequence>
<dbReference type="InterPro" id="IPR044846">
    <property type="entry name" value="GH10"/>
</dbReference>
<dbReference type="EMBL" id="FOOH01000005">
    <property type="protein sequence ID" value="SFF70310.1"/>
    <property type="molecule type" value="Genomic_DNA"/>
</dbReference>
<keyword evidence="4 5" id="KW-0624">Polysaccharide degradation</keyword>
<dbReference type="AlphaFoldDB" id="A0A1I2KVM8"/>
<dbReference type="Pfam" id="PF00331">
    <property type="entry name" value="Glyco_hydro_10"/>
    <property type="match status" value="1"/>
</dbReference>
<evidence type="ECO:0000256" key="4">
    <source>
        <dbReference type="ARBA" id="ARBA00023326"/>
    </source>
</evidence>
<dbReference type="PANTHER" id="PTHR31490">
    <property type="entry name" value="GLYCOSYL HYDROLASE"/>
    <property type="match status" value="1"/>
</dbReference>
<evidence type="ECO:0000256" key="1">
    <source>
        <dbReference type="ARBA" id="ARBA00022801"/>
    </source>
</evidence>
<keyword evidence="7" id="KW-0858">Xylan degradation</keyword>
<dbReference type="PRINTS" id="PR00134">
    <property type="entry name" value="GLHYDRLASE10"/>
</dbReference>
<dbReference type="GO" id="GO:0031176">
    <property type="term" value="F:endo-1,4-beta-xylanase activity"/>
    <property type="evidence" value="ECO:0007669"/>
    <property type="project" value="UniProtKB-EC"/>
</dbReference>
<dbReference type="EC" id="3.2.1.8" evidence="5"/>
<feature type="domain" description="GH10" evidence="6">
    <location>
        <begin position="34"/>
        <end position="380"/>
    </location>
</feature>
<dbReference type="SUPFAM" id="SSF51445">
    <property type="entry name" value="(Trans)glycosidases"/>
    <property type="match status" value="1"/>
</dbReference>
<dbReference type="GO" id="GO:0045493">
    <property type="term" value="P:xylan catabolic process"/>
    <property type="evidence" value="ECO:0007669"/>
    <property type="project" value="UniProtKB-KW"/>
</dbReference>
<comment type="catalytic activity">
    <reaction evidence="5">
        <text>Endohydrolysis of (1-&gt;4)-beta-D-xylosidic linkages in xylans.</text>
        <dbReference type="EC" id="3.2.1.8"/>
    </reaction>
</comment>
<evidence type="ECO:0000259" key="6">
    <source>
        <dbReference type="PROSITE" id="PS51760"/>
    </source>
</evidence>
<gene>
    <name evidence="7" type="ORF">SAMN04488033_105100</name>
</gene>
<organism evidence="7 8">
    <name type="scientific">Salegentibacter agarivorans</name>
    <dbReference type="NCBI Taxonomy" id="345907"/>
    <lineage>
        <taxon>Bacteria</taxon>
        <taxon>Pseudomonadati</taxon>
        <taxon>Bacteroidota</taxon>
        <taxon>Flavobacteriia</taxon>
        <taxon>Flavobacteriales</taxon>
        <taxon>Flavobacteriaceae</taxon>
        <taxon>Salegentibacter</taxon>
    </lineage>
</organism>
<accession>A0A1I2KVM8</accession>
<dbReference type="PROSITE" id="PS51760">
    <property type="entry name" value="GH10_2"/>
    <property type="match status" value="1"/>
</dbReference>
<comment type="similarity">
    <text evidence="5">Belongs to the glycosyl hydrolase 10 (cellulase F) family.</text>
</comment>
<protein>
    <recommendedName>
        <fullName evidence="5">Beta-xylanase</fullName>
        <ecNumber evidence="5">3.2.1.8</ecNumber>
    </recommendedName>
</protein>
<evidence type="ECO:0000256" key="2">
    <source>
        <dbReference type="ARBA" id="ARBA00023277"/>
    </source>
</evidence>
<proteinExistence type="inferred from homology"/>
<keyword evidence="8" id="KW-1185">Reference proteome</keyword>
<reference evidence="8" key="1">
    <citation type="submission" date="2016-10" db="EMBL/GenBank/DDBJ databases">
        <authorList>
            <person name="Varghese N."/>
            <person name="Submissions S."/>
        </authorList>
    </citation>
    <scope>NUCLEOTIDE SEQUENCE [LARGE SCALE GENOMIC DNA]</scope>
    <source>
        <strain evidence="8">DSM 23515</strain>
    </source>
</reference>
<dbReference type="Gene3D" id="3.20.20.80">
    <property type="entry name" value="Glycosidases"/>
    <property type="match status" value="1"/>
</dbReference>
<dbReference type="PANTHER" id="PTHR31490:SF90">
    <property type="entry name" value="ENDO-1,4-BETA-XYLANASE A"/>
    <property type="match status" value="1"/>
</dbReference>
<dbReference type="InterPro" id="IPR017853">
    <property type="entry name" value="GH"/>
</dbReference>
<keyword evidence="1 5" id="KW-0378">Hydrolase</keyword>
<evidence type="ECO:0000256" key="3">
    <source>
        <dbReference type="ARBA" id="ARBA00023295"/>
    </source>
</evidence>